<dbReference type="EMBL" id="FR913778">
    <property type="protein sequence ID" value="CDQ92751.1"/>
    <property type="molecule type" value="Genomic_DNA"/>
</dbReference>
<sequence length="36" mass="3897">MGRIGISSAAHQNKILTSVQGMLSQMQQIQGRMVPV</sequence>
<reference evidence="1" key="1">
    <citation type="journal article" date="2014" name="Nat. Commun.">
        <title>The rainbow trout genome provides novel insights into evolution after whole-genome duplication in vertebrates.</title>
        <authorList>
            <person name="Berthelot C."/>
            <person name="Brunet F."/>
            <person name="Chalopin D."/>
            <person name="Juanchich A."/>
            <person name="Bernard M."/>
            <person name="Noel B."/>
            <person name="Bento P."/>
            <person name="Da Silva C."/>
            <person name="Labadie K."/>
            <person name="Alberti A."/>
            <person name="Aury J.M."/>
            <person name="Louis A."/>
            <person name="Dehais P."/>
            <person name="Bardou P."/>
            <person name="Montfort J."/>
            <person name="Klopp C."/>
            <person name="Cabau C."/>
            <person name="Gaspin C."/>
            <person name="Thorgaard G.H."/>
            <person name="Boussaha M."/>
            <person name="Quillet E."/>
            <person name="Guyomard R."/>
            <person name="Galiana D."/>
            <person name="Bobe J."/>
            <person name="Volff J.N."/>
            <person name="Genet C."/>
            <person name="Wincker P."/>
            <person name="Jaillon O."/>
            <person name="Roest Crollius H."/>
            <person name="Guiguen Y."/>
        </authorList>
    </citation>
    <scope>NUCLEOTIDE SEQUENCE [LARGE SCALE GENOMIC DNA]</scope>
</reference>
<dbReference type="STRING" id="8022.A0A060YM49"/>
<organism evidence="1 2">
    <name type="scientific">Oncorhynchus mykiss</name>
    <name type="common">Rainbow trout</name>
    <name type="synonym">Salmo gairdneri</name>
    <dbReference type="NCBI Taxonomy" id="8022"/>
    <lineage>
        <taxon>Eukaryota</taxon>
        <taxon>Metazoa</taxon>
        <taxon>Chordata</taxon>
        <taxon>Craniata</taxon>
        <taxon>Vertebrata</taxon>
        <taxon>Euteleostomi</taxon>
        <taxon>Actinopterygii</taxon>
        <taxon>Neopterygii</taxon>
        <taxon>Teleostei</taxon>
        <taxon>Protacanthopterygii</taxon>
        <taxon>Salmoniformes</taxon>
        <taxon>Salmonidae</taxon>
        <taxon>Salmoninae</taxon>
        <taxon>Oncorhynchus</taxon>
    </lineage>
</organism>
<protein>
    <submittedName>
        <fullName evidence="1">Uncharacterized protein</fullName>
    </submittedName>
</protein>
<dbReference type="PaxDb" id="8022-A0A060YM49"/>
<dbReference type="Proteomes" id="UP000193380">
    <property type="component" value="Unassembled WGS sequence"/>
</dbReference>
<gene>
    <name evidence="1" type="ORF">GSONMT00012836001</name>
</gene>
<accession>A0A060YM49</accession>
<dbReference type="AlphaFoldDB" id="A0A060YM49"/>
<reference evidence="1" key="2">
    <citation type="submission" date="2014-03" db="EMBL/GenBank/DDBJ databases">
        <authorList>
            <person name="Genoscope - CEA"/>
        </authorList>
    </citation>
    <scope>NUCLEOTIDE SEQUENCE</scope>
</reference>
<name>A0A060YM49_ONCMY</name>
<evidence type="ECO:0000313" key="1">
    <source>
        <dbReference type="EMBL" id="CDQ92751.1"/>
    </source>
</evidence>
<proteinExistence type="predicted"/>
<evidence type="ECO:0000313" key="2">
    <source>
        <dbReference type="Proteomes" id="UP000193380"/>
    </source>
</evidence>